<feature type="non-terminal residue" evidence="3">
    <location>
        <position position="1"/>
    </location>
</feature>
<organism evidence="3 4">
    <name type="scientific">Brassica napus</name>
    <name type="common">Rape</name>
    <dbReference type="NCBI Taxonomy" id="3708"/>
    <lineage>
        <taxon>Eukaryota</taxon>
        <taxon>Viridiplantae</taxon>
        <taxon>Streptophyta</taxon>
        <taxon>Embryophyta</taxon>
        <taxon>Tracheophyta</taxon>
        <taxon>Spermatophyta</taxon>
        <taxon>Magnoliopsida</taxon>
        <taxon>eudicotyledons</taxon>
        <taxon>Gunneridae</taxon>
        <taxon>Pentapetalae</taxon>
        <taxon>rosids</taxon>
        <taxon>malvids</taxon>
        <taxon>Brassicales</taxon>
        <taxon>Brassicaceae</taxon>
        <taxon>Brassiceae</taxon>
        <taxon>Brassica</taxon>
    </lineage>
</organism>
<evidence type="ECO:0000256" key="2">
    <source>
        <dbReference type="SAM" id="MobiDB-lite"/>
    </source>
</evidence>
<dbReference type="Pfam" id="PF00318">
    <property type="entry name" value="Ribosomal_S2"/>
    <property type="match status" value="1"/>
</dbReference>
<dbReference type="Gene3D" id="3.40.50.10490">
    <property type="entry name" value="Glucose-6-phosphate isomerase like protein, domain 1"/>
    <property type="match status" value="1"/>
</dbReference>
<dbReference type="InterPro" id="IPR023591">
    <property type="entry name" value="Ribosomal_uS2_flav_dom_sf"/>
</dbReference>
<dbReference type="PANTHER" id="PTHR12534:SF1">
    <property type="entry name" value="SMALL RIBOSOMAL SUBUNIT PROTEIN US2M"/>
    <property type="match status" value="1"/>
</dbReference>
<gene>
    <name evidence="3" type="ORF">HID58_056059</name>
</gene>
<sequence>VGDNLIKPFIYCNNRDQETVENPSAFHLFIPIFAFSSPRAASRATRTTTTARQTSGRSEGLTNSYSPKKFRSRHKKLCFGPTTMPDCVVLFDAERKSSVILEAAKLQIPVVAIVDPNAPLEFFEKITYPVPARDSDEDGDRRWGHGQGLSCLIDLVMMRKASIDFAEFLTEADPLIVSLPLKFSNSGDVLNVTIEKIQIGIDLRFFKMKIRSILSKKDSFRSAFRAMIIYRDITKTN</sequence>
<feature type="region of interest" description="Disordered" evidence="2">
    <location>
        <begin position="43"/>
        <end position="67"/>
    </location>
</feature>
<accession>A0ABQ8AMA1</accession>
<keyword evidence="4" id="KW-1185">Reference proteome</keyword>
<reference evidence="3 4" key="1">
    <citation type="submission" date="2021-05" db="EMBL/GenBank/DDBJ databases">
        <title>Genome Assembly of Synthetic Allotetraploid Brassica napus Reveals Homoeologous Exchanges between Subgenomes.</title>
        <authorList>
            <person name="Davis J.T."/>
        </authorList>
    </citation>
    <scope>NUCLEOTIDE SEQUENCE [LARGE SCALE GENOMIC DNA]</scope>
    <source>
        <strain evidence="4">cv. Da-Ae</strain>
        <tissue evidence="3">Seedling</tissue>
    </source>
</reference>
<protein>
    <recommendedName>
        <fullName evidence="5">Ribosomal protein S2</fullName>
    </recommendedName>
</protein>
<name>A0ABQ8AMA1_BRANA</name>
<dbReference type="Proteomes" id="UP000824890">
    <property type="component" value="Unassembled WGS sequence"/>
</dbReference>
<dbReference type="InterPro" id="IPR001865">
    <property type="entry name" value="Ribosomal_uS2"/>
</dbReference>
<evidence type="ECO:0008006" key="5">
    <source>
        <dbReference type="Google" id="ProtNLM"/>
    </source>
</evidence>
<dbReference type="SUPFAM" id="SSF52313">
    <property type="entry name" value="Ribosomal protein S2"/>
    <property type="match status" value="1"/>
</dbReference>
<proteinExistence type="inferred from homology"/>
<dbReference type="PANTHER" id="PTHR12534">
    <property type="entry name" value="30S RIBOSOMAL PROTEIN S2 PROKARYOTIC AND ORGANELLAR"/>
    <property type="match status" value="1"/>
</dbReference>
<evidence type="ECO:0000256" key="1">
    <source>
        <dbReference type="ARBA" id="ARBA00006242"/>
    </source>
</evidence>
<evidence type="ECO:0000313" key="3">
    <source>
        <dbReference type="EMBL" id="KAH0893630.1"/>
    </source>
</evidence>
<dbReference type="EMBL" id="JAGKQM010000013">
    <property type="protein sequence ID" value="KAH0893630.1"/>
    <property type="molecule type" value="Genomic_DNA"/>
</dbReference>
<evidence type="ECO:0000313" key="4">
    <source>
        <dbReference type="Proteomes" id="UP000824890"/>
    </source>
</evidence>
<feature type="compositionally biased region" description="Low complexity" evidence="2">
    <location>
        <begin position="43"/>
        <end position="58"/>
    </location>
</feature>
<comment type="similarity">
    <text evidence="1">Belongs to the universal ribosomal protein uS2 family.</text>
</comment>
<comment type="caution">
    <text evidence="3">The sequence shown here is derived from an EMBL/GenBank/DDBJ whole genome shotgun (WGS) entry which is preliminary data.</text>
</comment>
<dbReference type="InterPro" id="IPR005706">
    <property type="entry name" value="Ribosomal_uS2_bac/mit/plastid"/>
</dbReference>